<accession>A0A8H3W1N0</accession>
<proteinExistence type="predicted"/>
<keyword evidence="1" id="KW-1133">Transmembrane helix</keyword>
<sequence>MEMTHAKSLQALKASVPSENASPERVRLWLLQLLRHHRIDLVDGPVSFVCLWNGAELHSMHPNHVFGFFISKGLAPHKASNLVRDITECLEVWAHSHGNPLPQSGPLADDGGTVKDYRARRVACRAAGKAWLPESDSCPIPGAETEPDLIDLPLSAEVVKTRTASEDISTTLSPNNPGLLLGAALSSVIGFGVLAWWRVRVHS</sequence>
<feature type="transmembrane region" description="Helical" evidence="1">
    <location>
        <begin position="178"/>
        <end position="197"/>
    </location>
</feature>
<keyword evidence="3" id="KW-1185">Reference proteome</keyword>
<evidence type="ECO:0000313" key="3">
    <source>
        <dbReference type="Proteomes" id="UP000434172"/>
    </source>
</evidence>
<reference evidence="2 3" key="1">
    <citation type="submission" date="2019-12" db="EMBL/GenBank/DDBJ databases">
        <title>A genome sequence resource for the geographically widespread anthracnose pathogen Colletotrichum asianum.</title>
        <authorList>
            <person name="Meng Y."/>
        </authorList>
    </citation>
    <scope>NUCLEOTIDE SEQUENCE [LARGE SCALE GENOMIC DNA]</scope>
    <source>
        <strain evidence="2 3">ICMP 18580</strain>
    </source>
</reference>
<protein>
    <submittedName>
        <fullName evidence="2">Uncharacterized protein</fullName>
    </submittedName>
</protein>
<dbReference type="OrthoDB" id="4807821at2759"/>
<organism evidence="2 3">
    <name type="scientific">Colletotrichum asianum</name>
    <dbReference type="NCBI Taxonomy" id="702518"/>
    <lineage>
        <taxon>Eukaryota</taxon>
        <taxon>Fungi</taxon>
        <taxon>Dikarya</taxon>
        <taxon>Ascomycota</taxon>
        <taxon>Pezizomycotina</taxon>
        <taxon>Sordariomycetes</taxon>
        <taxon>Hypocreomycetidae</taxon>
        <taxon>Glomerellales</taxon>
        <taxon>Glomerellaceae</taxon>
        <taxon>Colletotrichum</taxon>
        <taxon>Colletotrichum gloeosporioides species complex</taxon>
    </lineage>
</organism>
<dbReference type="Proteomes" id="UP000434172">
    <property type="component" value="Unassembled WGS sequence"/>
</dbReference>
<keyword evidence="1" id="KW-0472">Membrane</keyword>
<gene>
    <name evidence="2" type="ORF">GQ607_015248</name>
</gene>
<evidence type="ECO:0000256" key="1">
    <source>
        <dbReference type="SAM" id="Phobius"/>
    </source>
</evidence>
<dbReference type="EMBL" id="WOWK01000129">
    <property type="protein sequence ID" value="KAF0317496.1"/>
    <property type="molecule type" value="Genomic_DNA"/>
</dbReference>
<evidence type="ECO:0000313" key="2">
    <source>
        <dbReference type="EMBL" id="KAF0317496.1"/>
    </source>
</evidence>
<name>A0A8H3W1N0_9PEZI</name>
<dbReference type="AlphaFoldDB" id="A0A8H3W1N0"/>
<comment type="caution">
    <text evidence="2">The sequence shown here is derived from an EMBL/GenBank/DDBJ whole genome shotgun (WGS) entry which is preliminary data.</text>
</comment>
<keyword evidence="1" id="KW-0812">Transmembrane</keyword>